<dbReference type="RefSeq" id="WP_049248545.1">
    <property type="nucleotide sequence ID" value="NZ_BTPO01000010.1"/>
</dbReference>
<dbReference type="Proteomes" id="UP000254927">
    <property type="component" value="Unassembled WGS sequence"/>
</dbReference>
<gene>
    <name evidence="2" type="ORF">NCTC10660_01245</name>
</gene>
<dbReference type="EMBL" id="UGQW01000002">
    <property type="protein sequence ID" value="STZ67757.1"/>
    <property type="molecule type" value="Genomic_DNA"/>
</dbReference>
<feature type="region of interest" description="Disordered" evidence="1">
    <location>
        <begin position="31"/>
        <end position="61"/>
    </location>
</feature>
<organism evidence="2 3">
    <name type="scientific">Neisseria elongata</name>
    <dbReference type="NCBI Taxonomy" id="495"/>
    <lineage>
        <taxon>Bacteria</taxon>
        <taxon>Pseudomonadati</taxon>
        <taxon>Pseudomonadota</taxon>
        <taxon>Betaproteobacteria</taxon>
        <taxon>Neisseriales</taxon>
        <taxon>Neisseriaceae</taxon>
        <taxon>Neisseria</taxon>
    </lineage>
</organism>
<protein>
    <recommendedName>
        <fullName evidence="4">Lipoprotein</fullName>
    </recommendedName>
</protein>
<evidence type="ECO:0000256" key="1">
    <source>
        <dbReference type="SAM" id="MobiDB-lite"/>
    </source>
</evidence>
<dbReference type="PROSITE" id="PS51257">
    <property type="entry name" value="PROKAR_LIPOPROTEIN"/>
    <property type="match status" value="1"/>
</dbReference>
<reference evidence="2 3" key="1">
    <citation type="submission" date="2018-06" db="EMBL/GenBank/DDBJ databases">
        <authorList>
            <consortium name="Pathogen Informatics"/>
            <person name="Doyle S."/>
        </authorList>
    </citation>
    <scope>NUCLEOTIDE SEQUENCE [LARGE SCALE GENOMIC DNA]</scope>
    <source>
        <strain evidence="2 3">NCTC10660</strain>
    </source>
</reference>
<sequence length="82" mass="9485">MVKQTVLVCAVLLSLTGCVTYGGQRFIPSPEQEAAMQADSRRVQNDERAERAERRRERREEMMDEADAINRAYGNRKVYILH</sequence>
<evidence type="ECO:0008006" key="4">
    <source>
        <dbReference type="Google" id="ProtNLM"/>
    </source>
</evidence>
<dbReference type="GeneID" id="93352229"/>
<evidence type="ECO:0000313" key="2">
    <source>
        <dbReference type="EMBL" id="STZ67757.1"/>
    </source>
</evidence>
<evidence type="ECO:0000313" key="3">
    <source>
        <dbReference type="Proteomes" id="UP000254927"/>
    </source>
</evidence>
<dbReference type="AlphaFoldDB" id="A0A378TXV7"/>
<feature type="compositionally biased region" description="Basic and acidic residues" evidence="1">
    <location>
        <begin position="39"/>
        <end position="61"/>
    </location>
</feature>
<proteinExistence type="predicted"/>
<name>A0A378TXV7_NEIEL</name>
<accession>A0A378TXV7</accession>